<name>A0A841R7N8_9SPIO</name>
<dbReference type="AlphaFoldDB" id="A0A841R7N8"/>
<keyword evidence="2" id="KW-1185">Reference proteome</keyword>
<accession>A0A841R7N8</accession>
<proteinExistence type="predicted"/>
<protein>
    <submittedName>
        <fullName evidence="1">Uncharacterized protein</fullName>
    </submittedName>
</protein>
<reference evidence="1 2" key="1">
    <citation type="submission" date="2020-08" db="EMBL/GenBank/DDBJ databases">
        <title>Genomic Encyclopedia of Type Strains, Phase IV (KMG-IV): sequencing the most valuable type-strain genomes for metagenomic binning, comparative biology and taxonomic classification.</title>
        <authorList>
            <person name="Goeker M."/>
        </authorList>
    </citation>
    <scope>NUCLEOTIDE SEQUENCE [LARGE SCALE GENOMIC DNA]</scope>
    <source>
        <strain evidence="1 2">DSM 2461</strain>
    </source>
</reference>
<dbReference type="EMBL" id="JACHGJ010000006">
    <property type="protein sequence ID" value="MBB6481284.1"/>
    <property type="molecule type" value="Genomic_DNA"/>
</dbReference>
<sequence length="347" mass="39675">MKKIHLVLLIGLLYLPLFLYGGDEREEKLVFSTLLYGGESDVPLSIDSDRSWIDLGQINTEEINNLEIPDEGVIRKWRVRTTYSDETVAGQSTIQIKLRTDSSKAPLFTLPWSEGRTGWKENYSNWFQTDFEGRHPLLGDQGVSSVRLIAPPGVSTPGIIYKIELEAWDIREIEAEESIQSLVQMASTAVIPEIRAVRQEAGEKNRVLERKEPDEDQALRFALNFINDSLMGDLPAFYDSISDKVYSLATGEGGSKYRVPPPARQYEGFSFSDYRENYEAKIYSYEEYADMFPQWLDGNRGWTPDRHTWLFHGSAVREGKEAVLQNEILVFMVEMIDGEWKLIALPE</sequence>
<gene>
    <name evidence="1" type="ORF">HNR50_002964</name>
</gene>
<dbReference type="RefSeq" id="WP_184747538.1">
    <property type="nucleotide sequence ID" value="NZ_JACHGJ010000006.1"/>
</dbReference>
<organism evidence="1 2">
    <name type="scientific">Spirochaeta isovalerica</name>
    <dbReference type="NCBI Taxonomy" id="150"/>
    <lineage>
        <taxon>Bacteria</taxon>
        <taxon>Pseudomonadati</taxon>
        <taxon>Spirochaetota</taxon>
        <taxon>Spirochaetia</taxon>
        <taxon>Spirochaetales</taxon>
        <taxon>Spirochaetaceae</taxon>
        <taxon>Spirochaeta</taxon>
    </lineage>
</organism>
<evidence type="ECO:0000313" key="2">
    <source>
        <dbReference type="Proteomes" id="UP000587760"/>
    </source>
</evidence>
<comment type="caution">
    <text evidence="1">The sequence shown here is derived from an EMBL/GenBank/DDBJ whole genome shotgun (WGS) entry which is preliminary data.</text>
</comment>
<evidence type="ECO:0000313" key="1">
    <source>
        <dbReference type="EMBL" id="MBB6481284.1"/>
    </source>
</evidence>
<dbReference type="Proteomes" id="UP000587760">
    <property type="component" value="Unassembled WGS sequence"/>
</dbReference>